<dbReference type="InterPro" id="IPR006076">
    <property type="entry name" value="FAD-dep_OxRdtase"/>
</dbReference>
<evidence type="ECO:0000256" key="1">
    <source>
        <dbReference type="ARBA" id="ARBA00001974"/>
    </source>
</evidence>
<evidence type="ECO:0000256" key="2">
    <source>
        <dbReference type="ARBA" id="ARBA00004253"/>
    </source>
</evidence>
<dbReference type="SUPFAM" id="SSF51971">
    <property type="entry name" value="Nucleotide-binding domain"/>
    <property type="match status" value="1"/>
</dbReference>
<dbReference type="PROSITE" id="PS00677">
    <property type="entry name" value="DAO"/>
    <property type="match status" value="1"/>
</dbReference>
<proteinExistence type="inferred from homology"/>
<evidence type="ECO:0000256" key="4">
    <source>
        <dbReference type="ARBA" id="ARBA00022630"/>
    </source>
</evidence>
<dbReference type="SUPFAM" id="SSF54373">
    <property type="entry name" value="FAD-linked reductases, C-terminal domain"/>
    <property type="match status" value="1"/>
</dbReference>
<dbReference type="PANTHER" id="PTHR11530">
    <property type="entry name" value="D-AMINO ACID OXIDASE"/>
    <property type="match status" value="1"/>
</dbReference>
<feature type="binding site" evidence="7">
    <location>
        <begin position="47"/>
        <end position="49"/>
    </location>
    <ligand>
        <name>FAD</name>
        <dbReference type="ChEBI" id="CHEBI:57692"/>
    </ligand>
</feature>
<dbReference type="GO" id="GO:0005782">
    <property type="term" value="C:peroxisomal matrix"/>
    <property type="evidence" value="ECO:0007669"/>
    <property type="project" value="UniProtKB-SubCell"/>
</dbReference>
<evidence type="ECO:0000256" key="5">
    <source>
        <dbReference type="ARBA" id="ARBA00022827"/>
    </source>
</evidence>
<accession>A0AAN7V7F9</accession>
<sequence length="335" mass="36791">MFNVAIIGGGIIGLSTATVLQDHLKSSVQITVFTEKVSPNTTGDVSAGLWTHFLVDDEDLEKIRRWGKQTHDRFFDLWRSGYANDTGIIFHPVKLMMKHGGPSSNSTTVFGEHPMSKDQVEEVNQALKTHFPAGVTYVTFACQISKYLPFLQIKFVENGGKIELKKISNLEELRGYDIIVNCTGIGATALTVDTKLSPLRGQIIRVNAPWQFSTTLTDTTYIVSNEDKVILGGTAQIGDYGTEVRTSDAERILHNTSNLVPSLKNAEIVSHMVGLRPGRNGIRLETEIRNINGRNVPVVHNYGHGGSGVTLSYGSALATLQHITEILNTFPKSKL</sequence>
<feature type="binding site" evidence="7">
    <location>
        <position position="183"/>
    </location>
    <ligand>
        <name>FAD</name>
        <dbReference type="ChEBI" id="CHEBI:57692"/>
    </ligand>
</feature>
<keyword evidence="4" id="KW-0285">Flavoprotein</keyword>
<feature type="binding site" evidence="7">
    <location>
        <position position="276"/>
    </location>
    <ligand>
        <name>D-dopa</name>
        <dbReference type="ChEBI" id="CHEBI:149689"/>
    </ligand>
</feature>
<dbReference type="AlphaFoldDB" id="A0AAN7V7F9"/>
<evidence type="ECO:0000313" key="9">
    <source>
        <dbReference type="EMBL" id="KAK5640368.1"/>
    </source>
</evidence>
<organism evidence="9 10">
    <name type="scientific">Pyrocoelia pectoralis</name>
    <dbReference type="NCBI Taxonomy" id="417401"/>
    <lineage>
        <taxon>Eukaryota</taxon>
        <taxon>Metazoa</taxon>
        <taxon>Ecdysozoa</taxon>
        <taxon>Arthropoda</taxon>
        <taxon>Hexapoda</taxon>
        <taxon>Insecta</taxon>
        <taxon>Pterygota</taxon>
        <taxon>Neoptera</taxon>
        <taxon>Endopterygota</taxon>
        <taxon>Coleoptera</taxon>
        <taxon>Polyphaga</taxon>
        <taxon>Elateriformia</taxon>
        <taxon>Elateroidea</taxon>
        <taxon>Lampyridae</taxon>
        <taxon>Lampyrinae</taxon>
        <taxon>Pyrocoelia</taxon>
    </lineage>
</organism>
<evidence type="ECO:0000313" key="10">
    <source>
        <dbReference type="Proteomes" id="UP001329430"/>
    </source>
</evidence>
<dbReference type="EMBL" id="JAVRBK010000008">
    <property type="protein sequence ID" value="KAK5640368.1"/>
    <property type="molecule type" value="Genomic_DNA"/>
</dbReference>
<dbReference type="Proteomes" id="UP001329430">
    <property type="component" value="Chromosome 8"/>
</dbReference>
<evidence type="ECO:0000259" key="8">
    <source>
        <dbReference type="Pfam" id="PF01266"/>
    </source>
</evidence>
<name>A0AAN7V7F9_9COLE</name>
<protein>
    <recommendedName>
        <fullName evidence="8">FAD dependent oxidoreductase domain-containing protein</fullName>
    </recommendedName>
</protein>
<feature type="domain" description="FAD dependent oxidoreductase" evidence="8">
    <location>
        <begin position="4"/>
        <end position="318"/>
    </location>
</feature>
<dbReference type="Gene3D" id="3.30.9.10">
    <property type="entry name" value="D-Amino Acid Oxidase, subunit A, domain 2"/>
    <property type="match status" value="1"/>
</dbReference>
<dbReference type="Gene3D" id="3.40.50.720">
    <property type="entry name" value="NAD(P)-binding Rossmann-like Domain"/>
    <property type="match status" value="1"/>
</dbReference>
<dbReference type="GO" id="GO:0019478">
    <property type="term" value="P:D-amino acid catabolic process"/>
    <property type="evidence" value="ECO:0007669"/>
    <property type="project" value="TreeGrafter"/>
</dbReference>
<keyword evidence="6" id="KW-0560">Oxidoreductase</keyword>
<reference evidence="9 10" key="1">
    <citation type="journal article" date="2024" name="Insects">
        <title>An Improved Chromosome-Level Genome Assembly of the Firefly Pyrocoelia pectoralis.</title>
        <authorList>
            <person name="Fu X."/>
            <person name="Meyer-Rochow V.B."/>
            <person name="Ballantyne L."/>
            <person name="Zhu X."/>
        </authorList>
    </citation>
    <scope>NUCLEOTIDE SEQUENCE [LARGE SCALE GENOMIC DNA]</scope>
    <source>
        <strain evidence="9">XCY_ONT2</strain>
    </source>
</reference>
<comment type="caution">
    <text evidence="9">The sequence shown here is derived from an EMBL/GenBank/DDBJ whole genome shotgun (WGS) entry which is preliminary data.</text>
</comment>
<feature type="binding site" evidence="7">
    <location>
        <position position="221"/>
    </location>
    <ligand>
        <name>D-dopa</name>
        <dbReference type="ChEBI" id="CHEBI:149689"/>
    </ligand>
</feature>
<dbReference type="PANTHER" id="PTHR11530:SF11">
    <property type="entry name" value="D-ASPARTATE OXIDASE"/>
    <property type="match status" value="1"/>
</dbReference>
<evidence type="ECO:0000256" key="3">
    <source>
        <dbReference type="ARBA" id="ARBA00006730"/>
    </source>
</evidence>
<gene>
    <name evidence="9" type="ORF">RI129_011179</name>
</gene>
<dbReference type="GO" id="GO:0071949">
    <property type="term" value="F:FAD binding"/>
    <property type="evidence" value="ECO:0007669"/>
    <property type="project" value="InterPro"/>
</dbReference>
<dbReference type="PIRSF" id="PIRSF000189">
    <property type="entry name" value="D-aa_oxidase"/>
    <property type="match status" value="1"/>
</dbReference>
<dbReference type="Pfam" id="PF01266">
    <property type="entry name" value="DAO"/>
    <property type="match status" value="1"/>
</dbReference>
<comment type="cofactor">
    <cofactor evidence="1 7">
        <name>FAD</name>
        <dbReference type="ChEBI" id="CHEBI:57692"/>
    </cofactor>
</comment>
<keyword evidence="5 7" id="KW-0274">FAD</keyword>
<evidence type="ECO:0000256" key="6">
    <source>
        <dbReference type="ARBA" id="ARBA00023002"/>
    </source>
</evidence>
<feature type="binding site" evidence="7">
    <location>
        <begin position="305"/>
        <end position="310"/>
    </location>
    <ligand>
        <name>FAD</name>
        <dbReference type="ChEBI" id="CHEBI:57692"/>
    </ligand>
</feature>
<dbReference type="GO" id="GO:0003884">
    <property type="term" value="F:D-amino-acid oxidase activity"/>
    <property type="evidence" value="ECO:0007669"/>
    <property type="project" value="InterPro"/>
</dbReference>
<dbReference type="InterPro" id="IPR023209">
    <property type="entry name" value="DAO"/>
</dbReference>
<keyword evidence="10" id="KW-1185">Reference proteome</keyword>
<feature type="binding site" evidence="7">
    <location>
        <position position="306"/>
    </location>
    <ligand>
        <name>D-dopa</name>
        <dbReference type="ChEBI" id="CHEBI:149689"/>
    </ligand>
</feature>
<comment type="subcellular location">
    <subcellularLocation>
        <location evidence="2">Peroxisome matrix</location>
    </subcellularLocation>
</comment>
<dbReference type="InterPro" id="IPR006181">
    <property type="entry name" value="D-amino_acid_oxidase_CS"/>
</dbReference>
<comment type="similarity">
    <text evidence="3">Belongs to the DAMOX/DASOX family.</text>
</comment>
<evidence type="ECO:0000256" key="7">
    <source>
        <dbReference type="PIRSR" id="PIRSR000189-1"/>
    </source>
</evidence>